<dbReference type="OrthoDB" id="428540at2"/>
<dbReference type="Gene3D" id="1.10.260.40">
    <property type="entry name" value="lambda repressor-like DNA-binding domains"/>
    <property type="match status" value="1"/>
</dbReference>
<dbReference type="RefSeq" id="WP_073081734.1">
    <property type="nucleotide sequence ID" value="NZ_FQXV01000015.1"/>
</dbReference>
<dbReference type="PROSITE" id="PS50943">
    <property type="entry name" value="HTH_CROC1"/>
    <property type="match status" value="1"/>
</dbReference>
<dbReference type="SUPFAM" id="SSF47413">
    <property type="entry name" value="lambda repressor-like DNA-binding domains"/>
    <property type="match status" value="1"/>
</dbReference>
<keyword evidence="3" id="KW-1185">Reference proteome</keyword>
<dbReference type="Pfam" id="PF01381">
    <property type="entry name" value="HTH_3"/>
    <property type="match status" value="1"/>
</dbReference>
<evidence type="ECO:0000313" key="3">
    <source>
        <dbReference type="Proteomes" id="UP000183995"/>
    </source>
</evidence>
<dbReference type="InterPro" id="IPR001387">
    <property type="entry name" value="Cro/C1-type_HTH"/>
</dbReference>
<dbReference type="STRING" id="1123282.SAMN02745823_03401"/>
<organism evidence="2 3">
    <name type="scientific">Sporobacter termitidis DSM 10068</name>
    <dbReference type="NCBI Taxonomy" id="1123282"/>
    <lineage>
        <taxon>Bacteria</taxon>
        <taxon>Bacillati</taxon>
        <taxon>Bacillota</taxon>
        <taxon>Clostridia</taxon>
        <taxon>Eubacteriales</taxon>
        <taxon>Oscillospiraceae</taxon>
        <taxon>Sporobacter</taxon>
    </lineage>
</organism>
<evidence type="ECO:0000259" key="1">
    <source>
        <dbReference type="PROSITE" id="PS50943"/>
    </source>
</evidence>
<feature type="domain" description="HTH cro/C1-type" evidence="1">
    <location>
        <begin position="38"/>
        <end position="92"/>
    </location>
</feature>
<evidence type="ECO:0000313" key="2">
    <source>
        <dbReference type="EMBL" id="SHI20757.1"/>
    </source>
</evidence>
<sequence length="94" mass="10860">MSKAGVKFEDIKARLMKDEEFKTEYEKLKPRYELIAQIIDARNQLNITQEELALRVGTQKSNISRFESGAYNPSLDFVTKIVRSLGKEIHITIN</sequence>
<protein>
    <submittedName>
        <fullName evidence="2">Helix-turn-helix</fullName>
    </submittedName>
</protein>
<proteinExistence type="predicted"/>
<dbReference type="SMART" id="SM00530">
    <property type="entry name" value="HTH_XRE"/>
    <property type="match status" value="1"/>
</dbReference>
<dbReference type="AlphaFoldDB" id="A0A1M5Z963"/>
<dbReference type="CDD" id="cd00093">
    <property type="entry name" value="HTH_XRE"/>
    <property type="match status" value="1"/>
</dbReference>
<reference evidence="2 3" key="1">
    <citation type="submission" date="2016-11" db="EMBL/GenBank/DDBJ databases">
        <authorList>
            <person name="Jaros S."/>
            <person name="Januszkiewicz K."/>
            <person name="Wedrychowicz H."/>
        </authorList>
    </citation>
    <scope>NUCLEOTIDE SEQUENCE [LARGE SCALE GENOMIC DNA]</scope>
    <source>
        <strain evidence="2 3">DSM 10068</strain>
    </source>
</reference>
<dbReference type="Proteomes" id="UP000183995">
    <property type="component" value="Unassembled WGS sequence"/>
</dbReference>
<name>A0A1M5Z963_9FIRM</name>
<dbReference type="EMBL" id="FQXV01000015">
    <property type="protein sequence ID" value="SHI20757.1"/>
    <property type="molecule type" value="Genomic_DNA"/>
</dbReference>
<gene>
    <name evidence="2" type="ORF">SAMN02745823_03401</name>
</gene>
<dbReference type="InterPro" id="IPR010982">
    <property type="entry name" value="Lambda_DNA-bd_dom_sf"/>
</dbReference>
<accession>A0A1M5Z963</accession>
<dbReference type="GO" id="GO:0003677">
    <property type="term" value="F:DNA binding"/>
    <property type="evidence" value="ECO:0007669"/>
    <property type="project" value="InterPro"/>
</dbReference>